<dbReference type="PROSITE" id="PS50096">
    <property type="entry name" value="IQ"/>
    <property type="match status" value="2"/>
</dbReference>
<gene>
    <name evidence="2" type="ORF">TCHU04912_LOCUS8316</name>
</gene>
<dbReference type="AlphaFoldDB" id="A0A7S1SQN6"/>
<proteinExistence type="predicted"/>
<organism evidence="2">
    <name type="scientific">Tetraselmis chuii</name>
    <dbReference type="NCBI Taxonomy" id="63592"/>
    <lineage>
        <taxon>Eukaryota</taxon>
        <taxon>Viridiplantae</taxon>
        <taxon>Chlorophyta</taxon>
        <taxon>core chlorophytes</taxon>
        <taxon>Chlorodendrophyceae</taxon>
        <taxon>Chlorodendrales</taxon>
        <taxon>Chlorodendraceae</taxon>
        <taxon>Tetraselmis</taxon>
    </lineage>
</organism>
<dbReference type="Gene3D" id="1.20.5.190">
    <property type="match status" value="1"/>
</dbReference>
<accession>A0A7S1SQN6</accession>
<evidence type="ECO:0000313" key="2">
    <source>
        <dbReference type="EMBL" id="CAD9206080.1"/>
    </source>
</evidence>
<evidence type="ECO:0000256" key="1">
    <source>
        <dbReference type="SAM" id="MobiDB-lite"/>
    </source>
</evidence>
<feature type="region of interest" description="Disordered" evidence="1">
    <location>
        <begin position="354"/>
        <end position="373"/>
    </location>
</feature>
<protein>
    <submittedName>
        <fullName evidence="2">Uncharacterized protein</fullName>
    </submittedName>
</protein>
<name>A0A7S1SQN6_9CHLO</name>
<sequence>MLTATNLEAIRSGRSRGAASSAAALMSVGSYADDNDSLSEFMSLSSGSFSPTGIREPPGIEIPVYDGVLPVTRKGDDNIPGMHPNMGPVLREVLRDQAKSKPFKRGDLKVPPPARHAARPTRIVGGMNLPASLDDIIDPRRIQDRPRESLYLPEPYHPDKTWVPQDLDDVVLQGEAFKESNLAASVRGDELALAASEGMAQLSVADTGGKPQHHLLALATMTPGVTEARVVQAARGGPLPIPGVPYGEDPARPVPYAMEKVVHGMQKVAKGWMQKKEYKRQRAAGKIQAFVRGRWDRMRVAKMRAEMGLPPLGAKYVRRTARNKKRYEDKRTRDLRTAYHRQVAGIVPAMELEKATEQPRYSAGGKTPTRNPY</sequence>
<reference evidence="2" key="1">
    <citation type="submission" date="2021-01" db="EMBL/GenBank/DDBJ databases">
        <authorList>
            <person name="Corre E."/>
            <person name="Pelletier E."/>
            <person name="Niang G."/>
            <person name="Scheremetjew M."/>
            <person name="Finn R."/>
            <person name="Kale V."/>
            <person name="Holt S."/>
            <person name="Cochrane G."/>
            <person name="Meng A."/>
            <person name="Brown T."/>
            <person name="Cohen L."/>
        </authorList>
    </citation>
    <scope>NUCLEOTIDE SEQUENCE</scope>
    <source>
        <strain evidence="2">PLY429</strain>
    </source>
</reference>
<dbReference type="EMBL" id="HBGG01016206">
    <property type="protein sequence ID" value="CAD9206080.1"/>
    <property type="molecule type" value="Transcribed_RNA"/>
</dbReference>